<dbReference type="PROSITE" id="PS01331">
    <property type="entry name" value="THYMIDYLATE_KINASE"/>
    <property type="match status" value="1"/>
</dbReference>
<gene>
    <name evidence="7" type="primary">tmk</name>
    <name evidence="9" type="ordered locus">TOPB45_0197</name>
</gene>
<evidence type="ECO:0000256" key="7">
    <source>
        <dbReference type="HAMAP-Rule" id="MF_00165"/>
    </source>
</evidence>
<comment type="catalytic activity">
    <reaction evidence="7">
        <text>dTMP + ATP = dTDP + ADP</text>
        <dbReference type="Rhea" id="RHEA:13517"/>
        <dbReference type="ChEBI" id="CHEBI:30616"/>
        <dbReference type="ChEBI" id="CHEBI:58369"/>
        <dbReference type="ChEBI" id="CHEBI:63528"/>
        <dbReference type="ChEBI" id="CHEBI:456216"/>
        <dbReference type="EC" id="2.7.4.9"/>
    </reaction>
</comment>
<keyword evidence="10" id="KW-1185">Reference proteome</keyword>
<dbReference type="InterPro" id="IPR039430">
    <property type="entry name" value="Thymidylate_kin-like_dom"/>
</dbReference>
<evidence type="ECO:0000313" key="10">
    <source>
        <dbReference type="Proteomes" id="UP000006583"/>
    </source>
</evidence>
<name>F8C2T5_THEGP</name>
<dbReference type="Pfam" id="PF03266">
    <property type="entry name" value="NTPase_1"/>
    <property type="match status" value="1"/>
</dbReference>
<sequence length="392" mass="45622">MFLNSPRKKFFIFGAPGVGKTTLVKYLFEFLKNNLSSFNFSGFITTEIREGFERKGFKIKVLNSDTESILAIRKDLIDPKEIKDKPFVGKYIVNIENLEKVVEDLEKEFGKENVFFLIDEIGKMEILSLKFRNFIEKLLFSSRYLLATVGKGEDPFLKKVRDYEPAFLCEVTKENRDFLKNRLKFEFLRKGKLIAIEGIDGAGKTTFAKALFETLKKRGINCIFSCEPTSGPFGEKIKSALIKKIKKESNPQDLKLLFLKDRKWHVENIIIPALEAQKWIILDRYYPSTLAYQSSQGLSLKELLIENETIAPIPDLVIYLDLPLEIAFKRIGNREKKLTIFEKREFLERVMETYKKCLKLFNYLIIDATKPIEENLEYLLKFLDSKFKCPLS</sequence>
<dbReference type="PANTHER" id="PTHR43146">
    <property type="entry name" value="CANCER-RELATED NUCLEOSIDE-TRIPHOSPHATASE"/>
    <property type="match status" value="1"/>
</dbReference>
<dbReference type="HOGENOM" id="CLU_727475_0_0_0"/>
<keyword evidence="2 7" id="KW-0545">Nucleotide biosynthesis</keyword>
<keyword evidence="1 7" id="KW-0808">Transferase</keyword>
<dbReference type="EMBL" id="CP002829">
    <property type="protein sequence ID" value="AEH22312.1"/>
    <property type="molecule type" value="Genomic_DNA"/>
</dbReference>
<protein>
    <recommendedName>
        <fullName evidence="7">Thymidylate kinase</fullName>
        <ecNumber evidence="7">2.7.4.9</ecNumber>
    </recommendedName>
    <alternativeName>
        <fullName evidence="7">dTMP kinase</fullName>
    </alternativeName>
</protein>
<dbReference type="OrthoDB" id="9774907at2"/>
<dbReference type="EC" id="2.7.4.9" evidence="7"/>
<dbReference type="NCBIfam" id="TIGR00041">
    <property type="entry name" value="DTMP_kinase"/>
    <property type="match status" value="1"/>
</dbReference>
<dbReference type="Gene3D" id="3.40.50.300">
    <property type="entry name" value="P-loop containing nucleotide triphosphate hydrolases"/>
    <property type="match status" value="2"/>
</dbReference>
<dbReference type="SMART" id="SM00382">
    <property type="entry name" value="AAA"/>
    <property type="match status" value="2"/>
</dbReference>
<proteinExistence type="inferred from homology"/>
<dbReference type="InterPro" id="IPR018094">
    <property type="entry name" value="Thymidylate_kinase"/>
</dbReference>
<dbReference type="RefSeq" id="WP_013909012.1">
    <property type="nucleotide sequence ID" value="NC_015682.1"/>
</dbReference>
<dbReference type="GO" id="GO:0005524">
    <property type="term" value="F:ATP binding"/>
    <property type="evidence" value="ECO:0007669"/>
    <property type="project" value="UniProtKB-UniRule"/>
</dbReference>
<evidence type="ECO:0000256" key="3">
    <source>
        <dbReference type="ARBA" id="ARBA00022741"/>
    </source>
</evidence>
<keyword evidence="5" id="KW-0378">Hydrolase</keyword>
<dbReference type="KEGG" id="top:TOPB45_0197"/>
<feature type="domain" description="AAA+ ATPase" evidence="8">
    <location>
        <begin position="190"/>
        <end position="324"/>
    </location>
</feature>
<dbReference type="eggNOG" id="COG0125">
    <property type="taxonomic scope" value="Bacteria"/>
</dbReference>
<keyword evidence="6 7" id="KW-0067">ATP-binding</keyword>
<dbReference type="InterPro" id="IPR003593">
    <property type="entry name" value="AAA+_ATPase"/>
</dbReference>
<dbReference type="GO" id="GO:0017111">
    <property type="term" value="F:ribonucleoside triphosphate phosphatase activity"/>
    <property type="evidence" value="ECO:0007669"/>
    <property type="project" value="InterPro"/>
</dbReference>
<keyword evidence="3 7" id="KW-0547">Nucleotide-binding</keyword>
<dbReference type="AlphaFoldDB" id="F8C2T5"/>
<evidence type="ECO:0000256" key="5">
    <source>
        <dbReference type="ARBA" id="ARBA00022801"/>
    </source>
</evidence>
<organism evidence="9 10">
    <name type="scientific">Thermodesulfobacterium geofontis (strain OPF15)</name>
    <dbReference type="NCBI Taxonomy" id="795359"/>
    <lineage>
        <taxon>Bacteria</taxon>
        <taxon>Pseudomonadati</taxon>
        <taxon>Thermodesulfobacteriota</taxon>
        <taxon>Thermodesulfobacteria</taxon>
        <taxon>Thermodesulfobacteriales</taxon>
        <taxon>Thermodesulfobacteriaceae</taxon>
        <taxon>Thermodesulfobacterium</taxon>
    </lineage>
</organism>
<dbReference type="GO" id="GO:0006235">
    <property type="term" value="P:dTTP biosynthetic process"/>
    <property type="evidence" value="ECO:0007669"/>
    <property type="project" value="UniProtKB-UniRule"/>
</dbReference>
<comment type="similarity">
    <text evidence="7">Belongs to the thymidylate kinase family.</text>
</comment>
<dbReference type="CDD" id="cd01672">
    <property type="entry name" value="TMPK"/>
    <property type="match status" value="1"/>
</dbReference>
<dbReference type="InterPro" id="IPR004948">
    <property type="entry name" value="Nuc-triphosphatase_THEP1"/>
</dbReference>
<dbReference type="PATRIC" id="fig|795359.3.peg.197"/>
<feature type="domain" description="AAA+ ATPase" evidence="8">
    <location>
        <begin position="6"/>
        <end position="167"/>
    </location>
</feature>
<evidence type="ECO:0000256" key="4">
    <source>
        <dbReference type="ARBA" id="ARBA00022777"/>
    </source>
</evidence>
<dbReference type="InterPro" id="IPR018095">
    <property type="entry name" value="Thymidylate_kin_CS"/>
</dbReference>
<dbReference type="HAMAP" id="MF_00165">
    <property type="entry name" value="Thymidylate_kinase"/>
    <property type="match status" value="1"/>
</dbReference>
<evidence type="ECO:0000313" key="9">
    <source>
        <dbReference type="EMBL" id="AEH22312.1"/>
    </source>
</evidence>
<comment type="function">
    <text evidence="7">Phosphorylation of dTMP to form dTDP in both de novo and salvage pathways of dTTP synthesis.</text>
</comment>
<dbReference type="SUPFAM" id="SSF52540">
    <property type="entry name" value="P-loop containing nucleoside triphosphate hydrolases"/>
    <property type="match status" value="2"/>
</dbReference>
<evidence type="ECO:0000256" key="2">
    <source>
        <dbReference type="ARBA" id="ARBA00022727"/>
    </source>
</evidence>
<evidence type="ECO:0000256" key="1">
    <source>
        <dbReference type="ARBA" id="ARBA00022679"/>
    </source>
</evidence>
<keyword evidence="4 7" id="KW-0418">Kinase</keyword>
<evidence type="ECO:0000259" key="8">
    <source>
        <dbReference type="SMART" id="SM00382"/>
    </source>
</evidence>
<feature type="binding site" evidence="7">
    <location>
        <begin position="198"/>
        <end position="205"/>
    </location>
    <ligand>
        <name>ATP</name>
        <dbReference type="ChEBI" id="CHEBI:30616"/>
    </ligand>
</feature>
<dbReference type="PANTHER" id="PTHR43146:SF1">
    <property type="entry name" value="CANCER-RELATED NUCLEOSIDE-TRIPHOSPHATASE"/>
    <property type="match status" value="1"/>
</dbReference>
<dbReference type="Pfam" id="PF02223">
    <property type="entry name" value="Thymidylate_kin"/>
    <property type="match status" value="1"/>
</dbReference>
<evidence type="ECO:0000256" key="6">
    <source>
        <dbReference type="ARBA" id="ARBA00022840"/>
    </source>
</evidence>
<dbReference type="InterPro" id="IPR027417">
    <property type="entry name" value="P-loop_NTPase"/>
</dbReference>
<accession>F8C2T5</accession>
<reference evidence="9 10" key="1">
    <citation type="journal article" date="2013" name="Genome Announc.">
        <title>Complete genome sequence of the hyperthermophilic sulfate-reducing bacterium Thermodesulfobacterium geofontis OPF15T.</title>
        <authorList>
            <person name="Elkins J.G."/>
            <person name="Hamilton-Brehm S.D."/>
            <person name="Lucas S."/>
            <person name="Han J."/>
            <person name="Lapidus A."/>
            <person name="Cheng J.F."/>
            <person name="Goodwin L.A."/>
            <person name="Pitluck S."/>
            <person name="Peters L."/>
            <person name="Mikhailova N."/>
            <person name="Davenport K.W."/>
            <person name="Detter J.C."/>
            <person name="Han C.S."/>
            <person name="Tapia R."/>
            <person name="Land M.L."/>
            <person name="Hauser L."/>
            <person name="Kyrpides N.C."/>
            <person name="Ivanova N.N."/>
            <person name="Pagani I."/>
            <person name="Bruce D."/>
            <person name="Woyke T."/>
            <person name="Cottingham R.W."/>
        </authorList>
    </citation>
    <scope>NUCLEOTIDE SEQUENCE [LARGE SCALE GENOMIC DNA]</scope>
    <source>
        <strain evidence="9 10">OPF15</strain>
    </source>
</reference>
<dbReference type="Proteomes" id="UP000006583">
    <property type="component" value="Chromosome"/>
</dbReference>
<dbReference type="GO" id="GO:0006233">
    <property type="term" value="P:dTDP biosynthetic process"/>
    <property type="evidence" value="ECO:0007669"/>
    <property type="project" value="InterPro"/>
</dbReference>
<dbReference type="STRING" id="795359.TOPB45_0197"/>
<dbReference type="GO" id="GO:0004798">
    <property type="term" value="F:dTMP kinase activity"/>
    <property type="evidence" value="ECO:0007669"/>
    <property type="project" value="UniProtKB-UniRule"/>
</dbReference>
<dbReference type="eggNOG" id="COG1618">
    <property type="taxonomic scope" value="Bacteria"/>
</dbReference>